<dbReference type="Pfam" id="PF07727">
    <property type="entry name" value="RVT_2"/>
    <property type="match status" value="2"/>
</dbReference>
<reference evidence="4" key="1">
    <citation type="journal article" date="2019" name="Sci. Rep.">
        <title>Draft genome of Tanacetum cinerariifolium, the natural source of mosquito coil.</title>
        <authorList>
            <person name="Yamashiro T."/>
            <person name="Shiraishi A."/>
            <person name="Satake H."/>
            <person name="Nakayama K."/>
        </authorList>
    </citation>
    <scope>NUCLEOTIDE SEQUENCE</scope>
</reference>
<name>A0A699GW87_TANCI</name>
<evidence type="ECO:0000256" key="1">
    <source>
        <dbReference type="PROSITE-ProRule" id="PRU00047"/>
    </source>
</evidence>
<dbReference type="PANTHER" id="PTHR11439:SF509">
    <property type="entry name" value="RNA-DIRECTED DNA POLYMERASE"/>
    <property type="match status" value="1"/>
</dbReference>
<evidence type="ECO:0000313" key="4">
    <source>
        <dbReference type="EMBL" id="GEW60040.1"/>
    </source>
</evidence>
<dbReference type="PROSITE" id="PS50158">
    <property type="entry name" value="ZF_CCHC"/>
    <property type="match status" value="1"/>
</dbReference>
<dbReference type="SMART" id="SM00343">
    <property type="entry name" value="ZnF_C2HC"/>
    <property type="match status" value="1"/>
</dbReference>
<organism evidence="4">
    <name type="scientific">Tanacetum cinerariifolium</name>
    <name type="common">Dalmatian daisy</name>
    <name type="synonym">Chrysanthemum cinerariifolium</name>
    <dbReference type="NCBI Taxonomy" id="118510"/>
    <lineage>
        <taxon>Eukaryota</taxon>
        <taxon>Viridiplantae</taxon>
        <taxon>Streptophyta</taxon>
        <taxon>Embryophyta</taxon>
        <taxon>Tracheophyta</taxon>
        <taxon>Spermatophyta</taxon>
        <taxon>Magnoliopsida</taxon>
        <taxon>eudicotyledons</taxon>
        <taxon>Gunneridae</taxon>
        <taxon>Pentapetalae</taxon>
        <taxon>asterids</taxon>
        <taxon>campanulids</taxon>
        <taxon>Asterales</taxon>
        <taxon>Asteraceae</taxon>
        <taxon>Asteroideae</taxon>
        <taxon>Anthemideae</taxon>
        <taxon>Anthemidinae</taxon>
        <taxon>Tanacetum</taxon>
    </lineage>
</organism>
<dbReference type="Pfam" id="PF22936">
    <property type="entry name" value="Pol_BBD"/>
    <property type="match status" value="1"/>
</dbReference>
<dbReference type="SUPFAM" id="SSF57756">
    <property type="entry name" value="Retrovirus zinc finger-like domains"/>
    <property type="match status" value="1"/>
</dbReference>
<dbReference type="Gene3D" id="4.10.60.10">
    <property type="entry name" value="Zinc finger, CCHC-type"/>
    <property type="match status" value="1"/>
</dbReference>
<dbReference type="InterPro" id="IPR036875">
    <property type="entry name" value="Znf_CCHC_sf"/>
</dbReference>
<accession>A0A699GW87</accession>
<sequence>MIAKLPILNPGEYDLWLMRIEQYLLMTDYSLWEVIKNGNKVLTKLVRSSEQTYEPTTAEEKQDRRYDMNARGTLLMALPNKDQLKIIKHKSKYIDFVSSNNSSSTNEADTTASRPNTPQLAKEDLEQIDLDDLEEMDLHWEIAMLTIRARRFMKRTGMSLIMNGQRIGFDKTKVECFNCHKHGHFARECRAPKKQDNRGREYGRTIVTVETLTENALIAQDGLRGDKSKSGLGYKKLIPKSFVNSSELLEKQNNRLSKGYHEVPPPLTGNYIPPPKRDMGLIDEHFESESVDVSTVSSNADKTVKIVDITHKGVLSTEEPKSVMKNNFGPPIIKDWHSDDDSEEELSPIVEVKTVKPSVEKIESVKNPKDTGNPQQKEYKEKGVTDNGCSRHMTGKKCYLTDFKAFDGGLFSFGDGKGRIYGKGKIKTGKLDFNDVYFCKELKYNLFSVSQMCDKKNNVLFTDTECLVLSSNFKLLVESQVLLRVIRKDNIYSVDLKSVVPTGGLTCLFAKATLDESNLWHMRLGHFNFKTMNKLIKGNLAEAINTACYVLNRALVPKPHNKIPYELIRRRPPLIDFIKPFGCHVTILNTGDNIGKFEGKADEGYFVGPDWIFDIDSFIISMNYVPVVTGNQTNDAKDSAKGAGKKAPEVDAGEALDNGGQDNHVSKSEDGSLFQQDIQTEHNNSTNEINTISSPVSTAGPSFVNDASQIPLNVVGPSASTNAFEEHSFERFSPFKNAFSLPHVPMVTLIDDTRIFDNAYDDDVLGEEVDMNNVDSSYTIPEATKNKKDERGIMIKNKARLVAHGHTQEEGIYYDEVFAPVARIEAIRLFLAYASFKYFVVYQMNVKSVFLYGKIEEEKELSTKFEKLMHDKFQMSSMGELSFFLGLQVKQKSDGIFISQDKYVAEILKKFDFVTVKTTSTPMKSNKPLIKDEEAEDVDVHLYRSMIGSLMYLIASRPDITFAVCACARFQVTPKTSHLHAVKRIFRYLKGQPKLRIGDSKGWEMLCEYIRSYNW</sequence>
<proteinExistence type="predicted"/>
<dbReference type="InterPro" id="IPR025724">
    <property type="entry name" value="GAG-pre-integrase_dom"/>
</dbReference>
<dbReference type="Pfam" id="PF13976">
    <property type="entry name" value="gag_pre-integrs"/>
    <property type="match status" value="1"/>
</dbReference>
<dbReference type="EMBL" id="BKCJ010065356">
    <property type="protein sequence ID" value="GEW60040.1"/>
    <property type="molecule type" value="Genomic_DNA"/>
</dbReference>
<keyword evidence="1" id="KW-0863">Zinc-finger</keyword>
<dbReference type="PANTHER" id="PTHR11439">
    <property type="entry name" value="GAG-POL-RELATED RETROTRANSPOSON"/>
    <property type="match status" value="1"/>
</dbReference>
<dbReference type="InterPro" id="IPR013103">
    <property type="entry name" value="RVT_2"/>
</dbReference>
<evidence type="ECO:0000256" key="2">
    <source>
        <dbReference type="SAM" id="MobiDB-lite"/>
    </source>
</evidence>
<feature type="domain" description="CCHC-type" evidence="3">
    <location>
        <begin position="176"/>
        <end position="190"/>
    </location>
</feature>
<feature type="region of interest" description="Disordered" evidence="2">
    <location>
        <begin position="633"/>
        <end position="669"/>
    </location>
</feature>
<protein>
    <submittedName>
        <fullName evidence="4">Ribonuclease H-like domain-containing protein</fullName>
    </submittedName>
</protein>
<gene>
    <name evidence="4" type="ORF">Tci_232016</name>
</gene>
<dbReference type="GO" id="GO:0008270">
    <property type="term" value="F:zinc ion binding"/>
    <property type="evidence" value="ECO:0007669"/>
    <property type="project" value="UniProtKB-KW"/>
</dbReference>
<comment type="caution">
    <text evidence="4">The sequence shown here is derived from an EMBL/GenBank/DDBJ whole genome shotgun (WGS) entry which is preliminary data.</text>
</comment>
<dbReference type="InterPro" id="IPR054722">
    <property type="entry name" value="PolX-like_BBD"/>
</dbReference>
<feature type="region of interest" description="Disordered" evidence="2">
    <location>
        <begin position="99"/>
        <end position="118"/>
    </location>
</feature>
<evidence type="ECO:0000259" key="3">
    <source>
        <dbReference type="PROSITE" id="PS50158"/>
    </source>
</evidence>
<keyword evidence="1" id="KW-0862">Zinc</keyword>
<keyword evidence="1" id="KW-0479">Metal-binding</keyword>
<feature type="region of interest" description="Disordered" evidence="2">
    <location>
        <begin position="361"/>
        <end position="386"/>
    </location>
</feature>
<dbReference type="GO" id="GO:0003676">
    <property type="term" value="F:nucleic acid binding"/>
    <property type="evidence" value="ECO:0007669"/>
    <property type="project" value="InterPro"/>
</dbReference>
<dbReference type="InterPro" id="IPR001878">
    <property type="entry name" value="Znf_CCHC"/>
</dbReference>
<dbReference type="AlphaFoldDB" id="A0A699GW87"/>